<protein>
    <submittedName>
        <fullName evidence="2">Uncharacterized protein</fullName>
    </submittedName>
</protein>
<reference evidence="2" key="1">
    <citation type="journal article" date="2019" name="bioRxiv">
        <title>The Genome of the Zebra Mussel, Dreissena polymorpha: A Resource for Invasive Species Research.</title>
        <authorList>
            <person name="McCartney M.A."/>
            <person name="Auch B."/>
            <person name="Kono T."/>
            <person name="Mallez S."/>
            <person name="Zhang Y."/>
            <person name="Obille A."/>
            <person name="Becker A."/>
            <person name="Abrahante J.E."/>
            <person name="Garbe J."/>
            <person name="Badalamenti J.P."/>
            <person name="Herman A."/>
            <person name="Mangelson H."/>
            <person name="Liachko I."/>
            <person name="Sullivan S."/>
            <person name="Sone E.D."/>
            <person name="Koren S."/>
            <person name="Silverstein K.A.T."/>
            <person name="Beckman K.B."/>
            <person name="Gohl D.M."/>
        </authorList>
    </citation>
    <scope>NUCLEOTIDE SEQUENCE</scope>
    <source>
        <strain evidence="2">Duluth1</strain>
        <tissue evidence="2">Whole animal</tissue>
    </source>
</reference>
<evidence type="ECO:0000256" key="1">
    <source>
        <dbReference type="SAM" id="MobiDB-lite"/>
    </source>
</evidence>
<organism evidence="2 3">
    <name type="scientific">Dreissena polymorpha</name>
    <name type="common">Zebra mussel</name>
    <name type="synonym">Mytilus polymorpha</name>
    <dbReference type="NCBI Taxonomy" id="45954"/>
    <lineage>
        <taxon>Eukaryota</taxon>
        <taxon>Metazoa</taxon>
        <taxon>Spiralia</taxon>
        <taxon>Lophotrochozoa</taxon>
        <taxon>Mollusca</taxon>
        <taxon>Bivalvia</taxon>
        <taxon>Autobranchia</taxon>
        <taxon>Heteroconchia</taxon>
        <taxon>Euheterodonta</taxon>
        <taxon>Imparidentia</taxon>
        <taxon>Neoheterodontei</taxon>
        <taxon>Myida</taxon>
        <taxon>Dreissenoidea</taxon>
        <taxon>Dreissenidae</taxon>
        <taxon>Dreissena</taxon>
    </lineage>
</organism>
<feature type="region of interest" description="Disordered" evidence="1">
    <location>
        <begin position="17"/>
        <end position="48"/>
    </location>
</feature>
<accession>A0A9D4GKY4</accession>
<dbReference type="EMBL" id="JAIWYP010000005">
    <property type="protein sequence ID" value="KAH3817346.1"/>
    <property type="molecule type" value="Genomic_DNA"/>
</dbReference>
<sequence length="101" mass="11439">MCSLPYGDDEVRIPRIVPHTTNVQDTQRDPHPITTRRVRPGTHTHNTLTPQLIPSDVYESATPVCSGSRDGDRYMVVYSMWYVIVVHLSGAEEEGILVRLH</sequence>
<comment type="caution">
    <text evidence="2">The sequence shown here is derived from an EMBL/GenBank/DDBJ whole genome shotgun (WGS) entry which is preliminary data.</text>
</comment>
<reference evidence="2" key="2">
    <citation type="submission" date="2020-11" db="EMBL/GenBank/DDBJ databases">
        <authorList>
            <person name="McCartney M.A."/>
            <person name="Auch B."/>
            <person name="Kono T."/>
            <person name="Mallez S."/>
            <person name="Becker A."/>
            <person name="Gohl D.M."/>
            <person name="Silverstein K.A.T."/>
            <person name="Koren S."/>
            <person name="Bechman K.B."/>
            <person name="Herman A."/>
            <person name="Abrahante J.E."/>
            <person name="Garbe J."/>
        </authorList>
    </citation>
    <scope>NUCLEOTIDE SEQUENCE</scope>
    <source>
        <strain evidence="2">Duluth1</strain>
        <tissue evidence="2">Whole animal</tissue>
    </source>
</reference>
<dbReference type="AlphaFoldDB" id="A0A9D4GKY4"/>
<name>A0A9D4GKY4_DREPO</name>
<evidence type="ECO:0000313" key="2">
    <source>
        <dbReference type="EMBL" id="KAH3817346.1"/>
    </source>
</evidence>
<keyword evidence="3" id="KW-1185">Reference proteome</keyword>
<evidence type="ECO:0000313" key="3">
    <source>
        <dbReference type="Proteomes" id="UP000828390"/>
    </source>
</evidence>
<dbReference type="Proteomes" id="UP000828390">
    <property type="component" value="Unassembled WGS sequence"/>
</dbReference>
<gene>
    <name evidence="2" type="ORF">DPMN_118879</name>
</gene>
<proteinExistence type="predicted"/>